<gene>
    <name evidence="1" type="ORF">FSA05_23775</name>
</gene>
<evidence type="ECO:0000313" key="2">
    <source>
        <dbReference type="Proteomes" id="UP000315827"/>
    </source>
</evidence>
<reference evidence="1 2" key="1">
    <citation type="submission" date="2019-07" db="EMBL/GenBank/DDBJ databases">
        <title>Genome sequencing of Parabacteroides distasonis iSURF_7.</title>
        <authorList>
            <person name="Degefu H.N."/>
            <person name="Ruoff K.L."/>
            <person name="Price C.E."/>
            <person name="Valls R.A."/>
            <person name="O'Toole G.A."/>
        </authorList>
    </citation>
    <scope>NUCLEOTIDE SEQUENCE [LARGE SCALE GENOMIC DNA]</scope>
    <source>
        <strain evidence="1 2">CFPLTA003_1B</strain>
    </source>
</reference>
<sequence>MGEIEIQKFAALNEEFDTANKLVRLGLGELQNINLDNDFYFLPFQLLSQGFERFMKAYICVAYVEKHKTLPDSSYIKSLGHDLERLLTEIMSNYYIHYKPIQFESDWLLINSDANLKELLFILSEFGKFARYYNFDFITGSSKIGINPKEAWRKFENKIKPLDSQTMKKLMNQDVDREVYQEITNYIIDIFERFIASLSRQIIWGTLGQLGKQLTISSFFDYGTLYEKDFGKTDYRKNTTKYKETPKSIHKRTVLDELNRKFNPNFKSKKMRKCDYNGDWPFYVDEIIIECRQKHWCIVTINGYDYALNGAAKGRYKLENPHDAGMAILGKSIGDFISMALAL</sequence>
<proteinExistence type="predicted"/>
<protein>
    <recommendedName>
        <fullName evidence="3">HEPN domain-containing protein</fullName>
    </recommendedName>
</protein>
<dbReference type="Proteomes" id="UP000315827">
    <property type="component" value="Unassembled WGS sequence"/>
</dbReference>
<dbReference type="AlphaFoldDB" id="A0A5C6K3Q2"/>
<comment type="caution">
    <text evidence="1">The sequence shown here is derived from an EMBL/GenBank/DDBJ whole genome shotgun (WGS) entry which is preliminary data.</text>
</comment>
<dbReference type="RefSeq" id="WP_146376336.1">
    <property type="nucleotide sequence ID" value="NZ_VOHW01000033.1"/>
</dbReference>
<evidence type="ECO:0008006" key="3">
    <source>
        <dbReference type="Google" id="ProtNLM"/>
    </source>
</evidence>
<organism evidence="1 2">
    <name type="scientific">Parabacteroides distasonis</name>
    <dbReference type="NCBI Taxonomy" id="823"/>
    <lineage>
        <taxon>Bacteria</taxon>
        <taxon>Pseudomonadati</taxon>
        <taxon>Bacteroidota</taxon>
        <taxon>Bacteroidia</taxon>
        <taxon>Bacteroidales</taxon>
        <taxon>Tannerellaceae</taxon>
        <taxon>Parabacteroides</taxon>
    </lineage>
</organism>
<evidence type="ECO:0000313" key="1">
    <source>
        <dbReference type="EMBL" id="TWV56974.1"/>
    </source>
</evidence>
<name>A0A5C6K3Q2_PARDI</name>
<dbReference type="EMBL" id="VOHW01000033">
    <property type="protein sequence ID" value="TWV56974.1"/>
    <property type="molecule type" value="Genomic_DNA"/>
</dbReference>
<accession>A0A5C6K3Q2</accession>